<dbReference type="InterPro" id="IPR011989">
    <property type="entry name" value="ARM-like"/>
</dbReference>
<feature type="domain" description="TORTIFOLIA1/SINE1-2 N-terminal" evidence="2">
    <location>
        <begin position="22"/>
        <end position="230"/>
    </location>
</feature>
<dbReference type="GO" id="GO:0005874">
    <property type="term" value="C:microtubule"/>
    <property type="evidence" value="ECO:0007669"/>
    <property type="project" value="InterPro"/>
</dbReference>
<comment type="caution">
    <text evidence="3">The sequence shown here is derived from an EMBL/GenBank/DDBJ whole genome shotgun (WGS) entry which is preliminary data.</text>
</comment>
<feature type="compositionally biased region" description="Low complexity" evidence="1">
    <location>
        <begin position="392"/>
        <end position="433"/>
    </location>
</feature>
<feature type="compositionally biased region" description="Pro residues" evidence="1">
    <location>
        <begin position="729"/>
        <end position="740"/>
    </location>
</feature>
<dbReference type="Gene3D" id="1.25.10.10">
    <property type="entry name" value="Leucine-rich Repeat Variant"/>
    <property type="match status" value="1"/>
</dbReference>
<feature type="compositionally biased region" description="Low complexity" evidence="1">
    <location>
        <begin position="1077"/>
        <end position="1091"/>
    </location>
</feature>
<proteinExistence type="predicted"/>
<feature type="compositionally biased region" description="Gly residues" evidence="1">
    <location>
        <begin position="1295"/>
        <end position="1320"/>
    </location>
</feature>
<dbReference type="PANTHER" id="PTHR31355">
    <property type="entry name" value="MICROTUBULE-ASSOCIATED PROTEIN TORTIFOLIA1"/>
    <property type="match status" value="1"/>
</dbReference>
<feature type="compositionally biased region" description="Pro residues" evidence="1">
    <location>
        <begin position="687"/>
        <end position="705"/>
    </location>
</feature>
<feature type="compositionally biased region" description="Low complexity" evidence="1">
    <location>
        <begin position="444"/>
        <end position="460"/>
    </location>
</feature>
<accession>A0A835WN02</accession>
<organism evidence="3 4">
    <name type="scientific">Chlamydomonas schloesseri</name>
    <dbReference type="NCBI Taxonomy" id="2026947"/>
    <lineage>
        <taxon>Eukaryota</taxon>
        <taxon>Viridiplantae</taxon>
        <taxon>Chlorophyta</taxon>
        <taxon>core chlorophytes</taxon>
        <taxon>Chlorophyceae</taxon>
        <taxon>CS clade</taxon>
        <taxon>Chlamydomonadales</taxon>
        <taxon>Chlamydomonadaceae</taxon>
        <taxon>Chlamydomonas</taxon>
    </lineage>
</organism>
<feature type="region of interest" description="Disordered" evidence="1">
    <location>
        <begin position="1245"/>
        <end position="1323"/>
    </location>
</feature>
<feature type="compositionally biased region" description="Pro residues" evidence="1">
    <location>
        <begin position="498"/>
        <end position="509"/>
    </location>
</feature>
<feature type="compositionally biased region" description="Low complexity" evidence="1">
    <location>
        <begin position="706"/>
        <end position="716"/>
    </location>
</feature>
<feature type="compositionally biased region" description="Gly residues" evidence="1">
    <location>
        <begin position="1263"/>
        <end position="1274"/>
    </location>
</feature>
<dbReference type="PANTHER" id="PTHR31355:SF7">
    <property type="entry name" value="MICROTUBULE-ASSOCIATED PROTEIN TORTIFOLIA1"/>
    <property type="match status" value="1"/>
</dbReference>
<feature type="region of interest" description="Disordered" evidence="1">
    <location>
        <begin position="685"/>
        <end position="744"/>
    </location>
</feature>
<dbReference type="OrthoDB" id="552366at2759"/>
<feature type="compositionally biased region" description="Low complexity" evidence="1">
    <location>
        <begin position="1245"/>
        <end position="1255"/>
    </location>
</feature>
<evidence type="ECO:0000313" key="4">
    <source>
        <dbReference type="Proteomes" id="UP000613740"/>
    </source>
</evidence>
<protein>
    <recommendedName>
        <fullName evidence="2">TORTIFOLIA1/SINE1-2 N-terminal domain-containing protein</fullName>
    </recommendedName>
</protein>
<gene>
    <name evidence="3" type="ORF">HYH02_000314</name>
</gene>
<feature type="compositionally biased region" description="Polar residues" evidence="1">
    <location>
        <begin position="517"/>
        <end position="529"/>
    </location>
</feature>
<dbReference type="GO" id="GO:0008017">
    <property type="term" value="F:microtubule binding"/>
    <property type="evidence" value="ECO:0007669"/>
    <property type="project" value="InterPro"/>
</dbReference>
<feature type="region of interest" description="Disordered" evidence="1">
    <location>
        <begin position="1068"/>
        <end position="1094"/>
    </location>
</feature>
<sequence length="1357" mass="133421">MPPPPRPPGGAAPMSASKLHKKERILQAINRMNDRDTQKAAADDLLNIVKHMDMEGLPITISCLCSTGPEFKVYARKECARALGAIVSPLCPLRDTALQQPHLGKVLGQLRKCLQDADSSVREASTDALTLVAQGLMQLQAAGVAPPPPPPQPAGGPGAGGPAAATSNPVLRLLFECLTEQKKELNAAACATLGVAAPYLGTLEPPLAKELVRKLNSPAFQAAPALLAALARTDPVSGEPSGLIKSGPGAFVPIMSALVGQLPQPGGGTPGAASSGGGGGGGNGSGVVGCLYRQADWQTRQAAADMLRATALLLGPLMEVDGLWAPGDLRGVTTRALRALESCKFDKVREVRDVARAALAVLEDLQAYGAGGGSAAGWPPHVAEKLRARGAPVPTVPDAEPAPAVAPSAAAAAAPPLPLPGRKSPLRRSSPSPGRRRPVSANVRASPPRQSPQRQSSPLFQRAGSLSERFRAAHQDGAGDMVRDPLRREYSDGWEAPQPQPQEVLPPQPQEGGSRALSRQGSKAGSVSSRAPGPVEPQVSIRSRDGGGPEDLNATMRGLAGLGLGGGAGAGGSGMGHQQQQQQQQEEEDVLMASGGPPTFARQLSGNSSRPPPRRDINGGQPPLLPAWVTAADTLPPAAPAYQPSPAVFGGGGAAAAAAAAAAGEYPVDPVAAMPHPLIPGAVPSAATPPSPVPGWPASLPPPGSLLPAPASALGPAGTGTGAAGAAPGSPPLLPAPPSALGPTVTVSSEEWLAQQARLRELEGQTRALLGAFNAMSEQSGRAITGLQARVRILEAALEAAQSQLTGGAPASSGAYALPPPMALPPPPLPPLLTVQDSDVWLAGGTPGGTGGRGGALLRASSPMPASGMGGMGGSVAAGRLAAYAYESGGVVSPRVSLQLPSSVQASQDLIPGSLAAAGSGSGLATPTAAGAGAGGGGGGGCGGGGGGVDLRSAYREVLAGAGGGRPGDMQLLRLLQRSGPVWNELGHELSCQLLGCFIGNLQAGRPDGPMLSRILPWLWRLADDDNTLFEAPLPLRAQLLAALRAAHGAVSDPQLYEKMALLQSTLQTHWSQPDSPTAAARADAAAAQAAAPPPAAPEGYAAAYAASAAPAAAAGSTGGGGGGGAGLERAGHSTVSITPALNDLQASPPPASLLPPALQAEPSAAPSVAGSAAGSLAGERPAADHRAASVAGSVASAAGGASQQVPPLPAAAAAAAAAALQSPPPLGSLPASARSSVAGSARGAAAGDAAGATPPATPPAPGGGGGGGGGGSPAPGSVRGSVAGSVRGSVAGSVAGGGGGGGGDTPGGDGRPGSRGGLLGAVPSINTLQHDFAALQRDFAAMSPAKSRTPPPPPPM</sequence>
<feature type="compositionally biased region" description="Low complexity" evidence="1">
    <location>
        <begin position="1275"/>
        <end position="1294"/>
    </location>
</feature>
<dbReference type="Pfam" id="PF24714">
    <property type="entry name" value="TOR1L1_N"/>
    <property type="match status" value="1"/>
</dbReference>
<dbReference type="Proteomes" id="UP000613740">
    <property type="component" value="Unassembled WGS sequence"/>
</dbReference>
<feature type="compositionally biased region" description="Low complexity" evidence="1">
    <location>
        <begin position="1155"/>
        <end position="1180"/>
    </location>
</feature>
<reference evidence="3" key="1">
    <citation type="journal article" date="2020" name="bioRxiv">
        <title>Comparative genomics of Chlamydomonas.</title>
        <authorList>
            <person name="Craig R.J."/>
            <person name="Hasan A.R."/>
            <person name="Ness R.W."/>
            <person name="Keightley P.D."/>
        </authorList>
    </citation>
    <scope>NUCLEOTIDE SEQUENCE</scope>
    <source>
        <strain evidence="3">CCAP 11/173</strain>
    </source>
</reference>
<evidence type="ECO:0000313" key="3">
    <source>
        <dbReference type="EMBL" id="KAG2450213.1"/>
    </source>
</evidence>
<feature type="region of interest" description="Disordered" evidence="1">
    <location>
        <begin position="142"/>
        <end position="163"/>
    </location>
</feature>
<feature type="region of interest" description="Disordered" evidence="1">
    <location>
        <begin position="491"/>
        <end position="622"/>
    </location>
</feature>
<dbReference type="EMBL" id="JAEHOD010000012">
    <property type="protein sequence ID" value="KAG2450213.1"/>
    <property type="molecule type" value="Genomic_DNA"/>
</dbReference>
<dbReference type="SUPFAM" id="SSF48371">
    <property type="entry name" value="ARM repeat"/>
    <property type="match status" value="1"/>
</dbReference>
<feature type="compositionally biased region" description="Pro residues" evidence="1">
    <location>
        <begin position="145"/>
        <end position="154"/>
    </location>
</feature>
<dbReference type="InterPro" id="IPR057600">
    <property type="entry name" value="TORTIFOLIA1/SINE1-2_N"/>
</dbReference>
<feature type="region of interest" description="Disordered" evidence="1">
    <location>
        <begin position="392"/>
        <end position="460"/>
    </location>
</feature>
<dbReference type="InterPro" id="IPR033337">
    <property type="entry name" value="TORTIFOLIA1/SINE1-2"/>
</dbReference>
<dbReference type="InterPro" id="IPR016024">
    <property type="entry name" value="ARM-type_fold"/>
</dbReference>
<feature type="region of interest" description="Disordered" evidence="1">
    <location>
        <begin position="1337"/>
        <end position="1357"/>
    </location>
</feature>
<name>A0A835WN02_9CHLO</name>
<evidence type="ECO:0000256" key="1">
    <source>
        <dbReference type="SAM" id="MobiDB-lite"/>
    </source>
</evidence>
<feature type="compositionally biased region" description="Gly residues" evidence="1">
    <location>
        <begin position="560"/>
        <end position="575"/>
    </location>
</feature>
<keyword evidence="4" id="KW-1185">Reference proteome</keyword>
<evidence type="ECO:0000259" key="2">
    <source>
        <dbReference type="Pfam" id="PF24714"/>
    </source>
</evidence>
<feature type="region of interest" description="Disordered" evidence="1">
    <location>
        <begin position="1141"/>
        <end position="1185"/>
    </location>
</feature>